<dbReference type="SUPFAM" id="SSF47413">
    <property type="entry name" value="lambda repressor-like DNA-binding domains"/>
    <property type="match status" value="1"/>
</dbReference>
<proteinExistence type="predicted"/>
<dbReference type="CDD" id="cd00093">
    <property type="entry name" value="HTH_XRE"/>
    <property type="match status" value="1"/>
</dbReference>
<dbReference type="SMART" id="SM00530">
    <property type="entry name" value="HTH_XRE"/>
    <property type="match status" value="1"/>
</dbReference>
<evidence type="ECO:0000313" key="3">
    <source>
        <dbReference type="Proteomes" id="UP000254425"/>
    </source>
</evidence>
<dbReference type="RefSeq" id="WP_208877530.1">
    <property type="nucleotide sequence ID" value="NZ_CP031320.1"/>
</dbReference>
<dbReference type="Pfam" id="PF13560">
    <property type="entry name" value="HTH_31"/>
    <property type="match status" value="1"/>
</dbReference>
<sequence>MAWQYCGSQMKLWRERAGVRREDLASEAGYSYEAIKSMERGVRKPQLAALRVADELCGAKGLLVAATEFLKPEPFPSYSQDFMQAEAEAVVVCWYETQFIPGLLQTEGYVRALLNAHCPPLDDETVDERIVARLARQPLLDRQSKSFNFVVEEAALRRRVGDADVRRAQLEHLMVAGRARHVNIQVMPAELGSHPGLKGPFILLESSEREHLGYEEGQTTGVLYSDSEKLSILRQRHEMILRLALSPEESARFIGELMEAL</sequence>
<dbReference type="Proteomes" id="UP000254425">
    <property type="component" value="Chromosome"/>
</dbReference>
<evidence type="ECO:0000259" key="1">
    <source>
        <dbReference type="PROSITE" id="PS50943"/>
    </source>
</evidence>
<dbReference type="InterPro" id="IPR010982">
    <property type="entry name" value="Lambda_DNA-bd_dom_sf"/>
</dbReference>
<dbReference type="EMBL" id="CP031320">
    <property type="protein sequence ID" value="AXK32961.1"/>
    <property type="molecule type" value="Genomic_DNA"/>
</dbReference>
<dbReference type="Pfam" id="PF19054">
    <property type="entry name" value="DUF5753"/>
    <property type="match status" value="1"/>
</dbReference>
<dbReference type="Gene3D" id="1.10.260.40">
    <property type="entry name" value="lambda repressor-like DNA-binding domains"/>
    <property type="match status" value="1"/>
</dbReference>
<dbReference type="InterPro" id="IPR001387">
    <property type="entry name" value="Cro/C1-type_HTH"/>
</dbReference>
<reference evidence="2 3" key="1">
    <citation type="submission" date="2018-07" db="EMBL/GenBank/DDBJ databases">
        <title>Draft genome of the type strain Streptomyces armeniacus ATCC 15676.</title>
        <authorList>
            <person name="Labana P."/>
            <person name="Gosse J.T."/>
            <person name="Boddy C.N."/>
        </authorList>
    </citation>
    <scope>NUCLEOTIDE SEQUENCE [LARGE SCALE GENOMIC DNA]</scope>
    <source>
        <strain evidence="2 3">ATCC 15676</strain>
    </source>
</reference>
<gene>
    <name evidence="2" type="ORF">DVA86_10160</name>
</gene>
<protein>
    <submittedName>
        <fullName evidence="2">XRE family transcriptional regulator</fullName>
    </submittedName>
</protein>
<dbReference type="GO" id="GO:0003677">
    <property type="term" value="F:DNA binding"/>
    <property type="evidence" value="ECO:0007669"/>
    <property type="project" value="InterPro"/>
</dbReference>
<keyword evidence="3" id="KW-1185">Reference proteome</keyword>
<dbReference type="KEGG" id="sarm:DVA86_10160"/>
<organism evidence="2 3">
    <name type="scientific">Streptomyces armeniacus</name>
    <dbReference type="NCBI Taxonomy" id="83291"/>
    <lineage>
        <taxon>Bacteria</taxon>
        <taxon>Bacillati</taxon>
        <taxon>Actinomycetota</taxon>
        <taxon>Actinomycetes</taxon>
        <taxon>Kitasatosporales</taxon>
        <taxon>Streptomycetaceae</taxon>
        <taxon>Streptomyces</taxon>
    </lineage>
</organism>
<accession>A0A345XMU5</accession>
<dbReference type="PROSITE" id="PS50943">
    <property type="entry name" value="HTH_CROC1"/>
    <property type="match status" value="1"/>
</dbReference>
<dbReference type="InterPro" id="IPR043917">
    <property type="entry name" value="DUF5753"/>
</dbReference>
<name>A0A345XMU5_9ACTN</name>
<feature type="domain" description="HTH cro/C1-type" evidence="1">
    <location>
        <begin position="10"/>
        <end position="50"/>
    </location>
</feature>
<dbReference type="AlphaFoldDB" id="A0A345XMU5"/>
<evidence type="ECO:0000313" key="2">
    <source>
        <dbReference type="EMBL" id="AXK32961.1"/>
    </source>
</evidence>